<keyword evidence="8" id="KW-1185">Reference proteome</keyword>
<keyword evidence="3 5" id="KW-1133">Transmembrane helix</keyword>
<sequence length="65" mass="7422">MPGCCLCHIRFRRAWKVQGHSVEELLFKALGGVWGSWLGLILIVIVLIAPFYVVRIDPASIRIRF</sequence>
<dbReference type="PANTHER" id="PTHR43341">
    <property type="entry name" value="AMINO ACID PERMEASE"/>
    <property type="match status" value="1"/>
</dbReference>
<evidence type="ECO:0000256" key="2">
    <source>
        <dbReference type="ARBA" id="ARBA00022692"/>
    </source>
</evidence>
<dbReference type="Pfam" id="PF00324">
    <property type="entry name" value="AA_permease"/>
    <property type="match status" value="1"/>
</dbReference>
<organism evidence="7 8">
    <name type="scientific">Lentinula detonsa</name>
    <dbReference type="NCBI Taxonomy" id="2804962"/>
    <lineage>
        <taxon>Eukaryota</taxon>
        <taxon>Fungi</taxon>
        <taxon>Dikarya</taxon>
        <taxon>Basidiomycota</taxon>
        <taxon>Agaricomycotina</taxon>
        <taxon>Agaricomycetes</taxon>
        <taxon>Agaricomycetidae</taxon>
        <taxon>Agaricales</taxon>
        <taxon>Marasmiineae</taxon>
        <taxon>Omphalotaceae</taxon>
        <taxon>Lentinula</taxon>
    </lineage>
</organism>
<evidence type="ECO:0000256" key="1">
    <source>
        <dbReference type="ARBA" id="ARBA00004141"/>
    </source>
</evidence>
<dbReference type="InterPro" id="IPR004841">
    <property type="entry name" value="AA-permease/SLC12A_dom"/>
</dbReference>
<feature type="domain" description="Amino acid permease/ SLC12A" evidence="6">
    <location>
        <begin position="4"/>
        <end position="54"/>
    </location>
</feature>
<dbReference type="AlphaFoldDB" id="A0A9W8TRB2"/>
<dbReference type="PANTHER" id="PTHR43341:SF12">
    <property type="entry name" value="AMINO ACID TRANSPORTER (EUROFUNG)"/>
    <property type="match status" value="1"/>
</dbReference>
<comment type="subcellular location">
    <subcellularLocation>
        <location evidence="1">Membrane</location>
        <topology evidence="1">Multi-pass membrane protein</topology>
    </subcellularLocation>
</comment>
<dbReference type="InterPro" id="IPR050524">
    <property type="entry name" value="APC_YAT"/>
</dbReference>
<reference evidence="7 8" key="1">
    <citation type="journal article" date="2023" name="Proc. Natl. Acad. Sci. U.S.A.">
        <title>A global phylogenomic analysis of the shiitake genus Lentinula.</title>
        <authorList>
            <person name="Sierra-Patev S."/>
            <person name="Min B."/>
            <person name="Naranjo-Ortiz M."/>
            <person name="Looney B."/>
            <person name="Konkel Z."/>
            <person name="Slot J.C."/>
            <person name="Sakamoto Y."/>
            <person name="Steenwyk J.L."/>
            <person name="Rokas A."/>
            <person name="Carro J."/>
            <person name="Camarero S."/>
            <person name="Ferreira P."/>
            <person name="Molpeceres G."/>
            <person name="Ruiz-Duenas F.J."/>
            <person name="Serrano A."/>
            <person name="Henrissat B."/>
            <person name="Drula E."/>
            <person name="Hughes K.W."/>
            <person name="Mata J.L."/>
            <person name="Ishikawa N.K."/>
            <person name="Vargas-Isla R."/>
            <person name="Ushijima S."/>
            <person name="Smith C.A."/>
            <person name="Donoghue J."/>
            <person name="Ahrendt S."/>
            <person name="Andreopoulos W."/>
            <person name="He G."/>
            <person name="LaButti K."/>
            <person name="Lipzen A."/>
            <person name="Ng V."/>
            <person name="Riley R."/>
            <person name="Sandor L."/>
            <person name="Barry K."/>
            <person name="Martinez A.T."/>
            <person name="Xiao Y."/>
            <person name="Gibbons J.G."/>
            <person name="Terashima K."/>
            <person name="Grigoriev I.V."/>
            <person name="Hibbett D."/>
        </authorList>
    </citation>
    <scope>NUCLEOTIDE SEQUENCE [LARGE SCALE GENOMIC DNA]</scope>
    <source>
        <strain evidence="7 8">TFB7810</strain>
    </source>
</reference>
<evidence type="ECO:0000256" key="3">
    <source>
        <dbReference type="ARBA" id="ARBA00022989"/>
    </source>
</evidence>
<feature type="transmembrane region" description="Helical" evidence="5">
    <location>
        <begin position="34"/>
        <end position="54"/>
    </location>
</feature>
<gene>
    <name evidence="7" type="ORF">DFH05DRAFT_889634</name>
</gene>
<evidence type="ECO:0000313" key="8">
    <source>
        <dbReference type="Proteomes" id="UP001142393"/>
    </source>
</evidence>
<keyword evidence="2 5" id="KW-0812">Transmembrane</keyword>
<keyword evidence="4 5" id="KW-0472">Membrane</keyword>
<evidence type="ECO:0000256" key="4">
    <source>
        <dbReference type="ARBA" id="ARBA00023136"/>
    </source>
</evidence>
<dbReference type="EMBL" id="JANVFU010000030">
    <property type="protein sequence ID" value="KAJ3738478.1"/>
    <property type="molecule type" value="Genomic_DNA"/>
</dbReference>
<accession>A0A9W8TRB2</accession>
<dbReference type="Proteomes" id="UP001142393">
    <property type="component" value="Unassembled WGS sequence"/>
</dbReference>
<evidence type="ECO:0000256" key="5">
    <source>
        <dbReference type="SAM" id="Phobius"/>
    </source>
</evidence>
<evidence type="ECO:0000313" key="7">
    <source>
        <dbReference type="EMBL" id="KAJ3738478.1"/>
    </source>
</evidence>
<dbReference type="GO" id="GO:0016020">
    <property type="term" value="C:membrane"/>
    <property type="evidence" value="ECO:0007669"/>
    <property type="project" value="UniProtKB-SubCell"/>
</dbReference>
<protein>
    <recommendedName>
        <fullName evidence="6">Amino acid permease/ SLC12A domain-containing protein</fullName>
    </recommendedName>
</protein>
<dbReference type="GO" id="GO:0015171">
    <property type="term" value="F:amino acid transmembrane transporter activity"/>
    <property type="evidence" value="ECO:0007669"/>
    <property type="project" value="TreeGrafter"/>
</dbReference>
<name>A0A9W8TRB2_9AGAR</name>
<evidence type="ECO:0000259" key="6">
    <source>
        <dbReference type="Pfam" id="PF00324"/>
    </source>
</evidence>
<comment type="caution">
    <text evidence="7">The sequence shown here is derived from an EMBL/GenBank/DDBJ whole genome shotgun (WGS) entry which is preliminary data.</text>
</comment>
<proteinExistence type="predicted"/>